<dbReference type="GO" id="GO:0008106">
    <property type="term" value="F:alcohol dehydrogenase (NADP+) activity"/>
    <property type="evidence" value="ECO:0007669"/>
    <property type="project" value="UniProtKB-ARBA"/>
</dbReference>
<reference evidence="7 8" key="1">
    <citation type="submission" date="2013-11" db="EMBL/GenBank/DDBJ databases">
        <title>Genomic analysis of Pelistega sp. HM-7.</title>
        <authorList>
            <person name="Kumbhare S.V."/>
            <person name="Shetty S.A."/>
            <person name="Sharma O."/>
            <person name="Dhotre D.P."/>
        </authorList>
    </citation>
    <scope>NUCLEOTIDE SEQUENCE [LARGE SCALE GENOMIC DNA]</scope>
    <source>
        <strain evidence="7 8">HM-7</strain>
    </source>
</reference>
<dbReference type="SUPFAM" id="SSF51735">
    <property type="entry name" value="NAD(P)-binding Rossmann-fold domains"/>
    <property type="match status" value="1"/>
</dbReference>
<name>V8G243_9BURK</name>
<comment type="caution">
    <text evidence="7">The sequence shown here is derived from an EMBL/GenBank/DDBJ whole genome shotgun (WGS) entry which is preliminary data.</text>
</comment>
<organism evidence="7 8">
    <name type="scientific">Pelistega indica</name>
    <dbReference type="NCBI Taxonomy" id="1414851"/>
    <lineage>
        <taxon>Bacteria</taxon>
        <taxon>Pseudomonadati</taxon>
        <taxon>Pseudomonadota</taxon>
        <taxon>Betaproteobacteria</taxon>
        <taxon>Burkholderiales</taxon>
        <taxon>Alcaligenaceae</taxon>
        <taxon>Pelistega</taxon>
    </lineage>
</organism>
<sequence length="352" mass="38576">MPIFSRGYAARAANQPLSLFSFERRDLRDDDIEFDVLYCGVCHSDYHHVTGDWKTNYPCVPGHEIVGIVKNIGSKVTRFAIGDKVAVGCMVDSCRHCQPCLNQLQQYCEEGSTLTYNDTDRIDDRPMFGGYSDNMVVSEAFALRVPANLDLAAAAPLLCAGITTYSPLRHWNVGKGSKVGVVGLGGLGHMAIKFAHAMGAEVTLFTRSPGKEQDALKLGADHVVISTDKQQMSAIANTLDVIIDTVPYSHDLQGYLRTLGIDGHLVLVGLIDKIEPTIHSAPLVLGRRSIAGSLIGGIEETQEMLDFCGQHNIVSDIELIAIQDINQAFERMSRSDVKYRFVIDMSSLKKES</sequence>
<dbReference type="EMBL" id="AYSV01000088">
    <property type="protein sequence ID" value="ETD70589.1"/>
    <property type="molecule type" value="Genomic_DNA"/>
</dbReference>
<dbReference type="GO" id="GO:0008270">
    <property type="term" value="F:zinc ion binding"/>
    <property type="evidence" value="ECO:0007669"/>
    <property type="project" value="InterPro"/>
</dbReference>
<accession>V8G243</accession>
<evidence type="ECO:0000256" key="4">
    <source>
        <dbReference type="ARBA" id="ARBA00023002"/>
    </source>
</evidence>
<dbReference type="SUPFAM" id="SSF50129">
    <property type="entry name" value="GroES-like"/>
    <property type="match status" value="1"/>
</dbReference>
<gene>
    <name evidence="7" type="ORF">V757_07635</name>
</gene>
<keyword evidence="4" id="KW-0560">Oxidoreductase</keyword>
<dbReference type="InterPro" id="IPR029752">
    <property type="entry name" value="D-isomer_DH_CS1"/>
</dbReference>
<dbReference type="PANTHER" id="PTHR42683">
    <property type="entry name" value="ALDEHYDE REDUCTASE"/>
    <property type="match status" value="1"/>
</dbReference>
<keyword evidence="3 5" id="KW-0862">Zinc</keyword>
<dbReference type="SMART" id="SM00829">
    <property type="entry name" value="PKS_ER"/>
    <property type="match status" value="1"/>
</dbReference>
<proteinExistence type="inferred from homology"/>
<dbReference type="InterPro" id="IPR013154">
    <property type="entry name" value="ADH-like_N"/>
</dbReference>
<dbReference type="RefSeq" id="WP_023951364.1">
    <property type="nucleotide sequence ID" value="NZ_AYSV01000088.1"/>
</dbReference>
<dbReference type="Gene3D" id="3.90.180.10">
    <property type="entry name" value="Medium-chain alcohol dehydrogenases, catalytic domain"/>
    <property type="match status" value="1"/>
</dbReference>
<dbReference type="PATRIC" id="fig|1414851.3.peg.1575"/>
<dbReference type="InterPro" id="IPR047109">
    <property type="entry name" value="CAD-like"/>
</dbReference>
<dbReference type="PROSITE" id="PS00065">
    <property type="entry name" value="D_2_HYDROXYACID_DH_1"/>
    <property type="match status" value="1"/>
</dbReference>
<dbReference type="InterPro" id="IPR011032">
    <property type="entry name" value="GroES-like_sf"/>
</dbReference>
<dbReference type="AlphaFoldDB" id="V8G243"/>
<dbReference type="Pfam" id="PF00107">
    <property type="entry name" value="ADH_zinc_N"/>
    <property type="match status" value="1"/>
</dbReference>
<dbReference type="PROSITE" id="PS00059">
    <property type="entry name" value="ADH_ZINC"/>
    <property type="match status" value="1"/>
</dbReference>
<comment type="similarity">
    <text evidence="5">Belongs to the zinc-containing alcohol dehydrogenase family.</text>
</comment>
<dbReference type="InterPro" id="IPR013149">
    <property type="entry name" value="ADH-like_C"/>
</dbReference>
<dbReference type="Proteomes" id="UP000018766">
    <property type="component" value="Unassembled WGS sequence"/>
</dbReference>
<dbReference type="Gene3D" id="3.40.50.720">
    <property type="entry name" value="NAD(P)-binding Rossmann-like Domain"/>
    <property type="match status" value="1"/>
</dbReference>
<evidence type="ECO:0000256" key="1">
    <source>
        <dbReference type="ARBA" id="ARBA00001947"/>
    </source>
</evidence>
<protein>
    <submittedName>
        <fullName evidence="7">Hydroxyacid dehydrogenase</fullName>
    </submittedName>
</protein>
<dbReference type="OrthoDB" id="9771084at2"/>
<comment type="cofactor">
    <cofactor evidence="1 5">
        <name>Zn(2+)</name>
        <dbReference type="ChEBI" id="CHEBI:29105"/>
    </cofactor>
</comment>
<keyword evidence="2 5" id="KW-0479">Metal-binding</keyword>
<dbReference type="InterPro" id="IPR020843">
    <property type="entry name" value="ER"/>
</dbReference>
<evidence type="ECO:0000259" key="6">
    <source>
        <dbReference type="SMART" id="SM00829"/>
    </source>
</evidence>
<dbReference type="InterPro" id="IPR036291">
    <property type="entry name" value="NAD(P)-bd_dom_sf"/>
</dbReference>
<evidence type="ECO:0000313" key="8">
    <source>
        <dbReference type="Proteomes" id="UP000018766"/>
    </source>
</evidence>
<dbReference type="Pfam" id="PF08240">
    <property type="entry name" value="ADH_N"/>
    <property type="match status" value="1"/>
</dbReference>
<keyword evidence="8" id="KW-1185">Reference proteome</keyword>
<dbReference type="CDD" id="cd05283">
    <property type="entry name" value="CAD1"/>
    <property type="match status" value="1"/>
</dbReference>
<evidence type="ECO:0000256" key="5">
    <source>
        <dbReference type="RuleBase" id="RU361277"/>
    </source>
</evidence>
<evidence type="ECO:0000256" key="2">
    <source>
        <dbReference type="ARBA" id="ARBA00022723"/>
    </source>
</evidence>
<evidence type="ECO:0000256" key="3">
    <source>
        <dbReference type="ARBA" id="ARBA00022833"/>
    </source>
</evidence>
<evidence type="ECO:0000313" key="7">
    <source>
        <dbReference type="EMBL" id="ETD70589.1"/>
    </source>
</evidence>
<dbReference type="FunFam" id="3.40.50.720:FF:000022">
    <property type="entry name" value="Cinnamyl alcohol dehydrogenase"/>
    <property type="match status" value="1"/>
</dbReference>
<dbReference type="InterPro" id="IPR002328">
    <property type="entry name" value="ADH_Zn_CS"/>
</dbReference>
<feature type="domain" description="Enoyl reductase (ER)" evidence="6">
    <location>
        <begin position="12"/>
        <end position="343"/>
    </location>
</feature>